<proteinExistence type="predicted"/>
<dbReference type="InParanoid" id="A0A3N4LIC8"/>
<evidence type="ECO:0000313" key="1">
    <source>
        <dbReference type="EMBL" id="RPB21209.1"/>
    </source>
</evidence>
<keyword evidence="2" id="KW-1185">Reference proteome</keyword>
<organism evidence="1 2">
    <name type="scientific">Terfezia boudieri ATCC MYA-4762</name>
    <dbReference type="NCBI Taxonomy" id="1051890"/>
    <lineage>
        <taxon>Eukaryota</taxon>
        <taxon>Fungi</taxon>
        <taxon>Dikarya</taxon>
        <taxon>Ascomycota</taxon>
        <taxon>Pezizomycotina</taxon>
        <taxon>Pezizomycetes</taxon>
        <taxon>Pezizales</taxon>
        <taxon>Pezizaceae</taxon>
        <taxon>Terfezia</taxon>
    </lineage>
</organism>
<name>A0A3N4LIC8_9PEZI</name>
<sequence length="108" mass="12852">MAAPPTAATVQLRDQLRQKLEKWNIIEFSFSESTWYYWNSLNSFEGGDEIITKMINDIVAEWETKDITDMRQFENTKKMTREQVEEMVDERVDTYLCEFFIVSHLAQT</sequence>
<dbReference type="EMBL" id="ML121561">
    <property type="protein sequence ID" value="RPB21209.1"/>
    <property type="molecule type" value="Genomic_DNA"/>
</dbReference>
<dbReference type="AlphaFoldDB" id="A0A3N4LIC8"/>
<evidence type="ECO:0000313" key="2">
    <source>
        <dbReference type="Proteomes" id="UP000267821"/>
    </source>
</evidence>
<dbReference type="Proteomes" id="UP000267821">
    <property type="component" value="Unassembled WGS sequence"/>
</dbReference>
<protein>
    <submittedName>
        <fullName evidence="1">Uncharacterized protein</fullName>
    </submittedName>
</protein>
<reference evidence="1 2" key="1">
    <citation type="journal article" date="2018" name="Nat. Ecol. Evol.">
        <title>Pezizomycetes genomes reveal the molecular basis of ectomycorrhizal truffle lifestyle.</title>
        <authorList>
            <person name="Murat C."/>
            <person name="Payen T."/>
            <person name="Noel B."/>
            <person name="Kuo A."/>
            <person name="Morin E."/>
            <person name="Chen J."/>
            <person name="Kohler A."/>
            <person name="Krizsan K."/>
            <person name="Balestrini R."/>
            <person name="Da Silva C."/>
            <person name="Montanini B."/>
            <person name="Hainaut M."/>
            <person name="Levati E."/>
            <person name="Barry K.W."/>
            <person name="Belfiori B."/>
            <person name="Cichocki N."/>
            <person name="Clum A."/>
            <person name="Dockter R.B."/>
            <person name="Fauchery L."/>
            <person name="Guy J."/>
            <person name="Iotti M."/>
            <person name="Le Tacon F."/>
            <person name="Lindquist E.A."/>
            <person name="Lipzen A."/>
            <person name="Malagnac F."/>
            <person name="Mello A."/>
            <person name="Molinier V."/>
            <person name="Miyauchi S."/>
            <person name="Poulain J."/>
            <person name="Riccioni C."/>
            <person name="Rubini A."/>
            <person name="Sitrit Y."/>
            <person name="Splivallo R."/>
            <person name="Traeger S."/>
            <person name="Wang M."/>
            <person name="Zifcakova L."/>
            <person name="Wipf D."/>
            <person name="Zambonelli A."/>
            <person name="Paolocci F."/>
            <person name="Nowrousian M."/>
            <person name="Ottonello S."/>
            <person name="Baldrian P."/>
            <person name="Spatafora J.W."/>
            <person name="Henrissat B."/>
            <person name="Nagy L.G."/>
            <person name="Aury J.M."/>
            <person name="Wincker P."/>
            <person name="Grigoriev I.V."/>
            <person name="Bonfante P."/>
            <person name="Martin F.M."/>
        </authorList>
    </citation>
    <scope>NUCLEOTIDE SEQUENCE [LARGE SCALE GENOMIC DNA]</scope>
    <source>
        <strain evidence="1 2">ATCC MYA-4762</strain>
    </source>
</reference>
<gene>
    <name evidence="1" type="ORF">L211DRAFT_851582</name>
</gene>
<accession>A0A3N4LIC8</accession>
<dbReference type="OrthoDB" id="5480272at2759"/>